<comment type="caution">
    <text evidence="2">The sequence shown here is derived from an EMBL/GenBank/DDBJ whole genome shotgun (WGS) entry which is preliminary data.</text>
</comment>
<feature type="transmembrane region" description="Helical" evidence="1">
    <location>
        <begin position="21"/>
        <end position="41"/>
    </location>
</feature>
<dbReference type="Proteomes" id="UP001500235">
    <property type="component" value="Unassembled WGS sequence"/>
</dbReference>
<accession>A0ABP7SL56</accession>
<dbReference type="RefSeq" id="WP_344706202.1">
    <property type="nucleotide sequence ID" value="NZ_BAABBQ010000001.1"/>
</dbReference>
<keyword evidence="3" id="KW-1185">Reference proteome</keyword>
<protein>
    <recommendedName>
        <fullName evidence="4">Lipoprotein</fullName>
    </recommendedName>
</protein>
<dbReference type="EMBL" id="BAABBQ010000001">
    <property type="protein sequence ID" value="GAA4013179.1"/>
    <property type="molecule type" value="Genomic_DNA"/>
</dbReference>
<keyword evidence="1" id="KW-0472">Membrane</keyword>
<proteinExistence type="predicted"/>
<evidence type="ECO:0000313" key="3">
    <source>
        <dbReference type="Proteomes" id="UP001500235"/>
    </source>
</evidence>
<keyword evidence="1" id="KW-1133">Transmembrane helix</keyword>
<keyword evidence="1" id="KW-0812">Transmembrane</keyword>
<organism evidence="2 3">
    <name type="scientific">Sphingomonas swuensis</name>
    <dbReference type="NCBI Taxonomy" id="977800"/>
    <lineage>
        <taxon>Bacteria</taxon>
        <taxon>Pseudomonadati</taxon>
        <taxon>Pseudomonadota</taxon>
        <taxon>Alphaproteobacteria</taxon>
        <taxon>Sphingomonadales</taxon>
        <taxon>Sphingomonadaceae</taxon>
        <taxon>Sphingomonas</taxon>
    </lineage>
</organism>
<sequence>MSNWTILAKGCDLQGGHARRLLLGTVIALAACVGATAPSAGKEGTKGQVTARYAVAGIALGLSSSQVAAAASKAGYQLLHETKGDDWAEALRSATGAPFEFGRPNKGIRDQEYRRGGERISVNYLPMPGGSIATLIGYSAPLEVLSFEQAEAELTRRYGRRSFGQAAGAPWSMWCAKQAKDARDCLNYARITLSESNDGVSIYTDDPGLKAEQIRLFRQHTGAKASF</sequence>
<evidence type="ECO:0008006" key="4">
    <source>
        <dbReference type="Google" id="ProtNLM"/>
    </source>
</evidence>
<evidence type="ECO:0000256" key="1">
    <source>
        <dbReference type="SAM" id="Phobius"/>
    </source>
</evidence>
<evidence type="ECO:0000313" key="2">
    <source>
        <dbReference type="EMBL" id="GAA4013179.1"/>
    </source>
</evidence>
<reference evidence="3" key="1">
    <citation type="journal article" date="2019" name="Int. J. Syst. Evol. Microbiol.">
        <title>The Global Catalogue of Microorganisms (GCM) 10K type strain sequencing project: providing services to taxonomists for standard genome sequencing and annotation.</title>
        <authorList>
            <consortium name="The Broad Institute Genomics Platform"/>
            <consortium name="The Broad Institute Genome Sequencing Center for Infectious Disease"/>
            <person name="Wu L."/>
            <person name="Ma J."/>
        </authorList>
    </citation>
    <scope>NUCLEOTIDE SEQUENCE [LARGE SCALE GENOMIC DNA]</scope>
    <source>
        <strain evidence="3">JCM 17563</strain>
    </source>
</reference>
<name>A0ABP7SL56_9SPHN</name>
<gene>
    <name evidence="2" type="ORF">GCM10022280_09140</name>
</gene>